<dbReference type="InterPro" id="IPR000760">
    <property type="entry name" value="Inositol_monophosphatase-like"/>
</dbReference>
<organism evidence="1 2">
    <name type="scientific">Flexivirga alba</name>
    <dbReference type="NCBI Taxonomy" id="702742"/>
    <lineage>
        <taxon>Bacteria</taxon>
        <taxon>Bacillati</taxon>
        <taxon>Actinomycetota</taxon>
        <taxon>Actinomycetes</taxon>
        <taxon>Micrococcales</taxon>
        <taxon>Dermacoccaceae</taxon>
        <taxon>Flexivirga</taxon>
    </lineage>
</organism>
<reference evidence="2" key="1">
    <citation type="journal article" date="2019" name="Int. J. Syst. Evol. Microbiol.">
        <title>The Global Catalogue of Microorganisms (GCM) 10K type strain sequencing project: providing services to taxonomists for standard genome sequencing and annotation.</title>
        <authorList>
            <consortium name="The Broad Institute Genomics Platform"/>
            <consortium name="The Broad Institute Genome Sequencing Center for Infectious Disease"/>
            <person name="Wu L."/>
            <person name="Ma J."/>
        </authorList>
    </citation>
    <scope>NUCLEOTIDE SEQUENCE [LARGE SCALE GENOMIC DNA]</scope>
    <source>
        <strain evidence="2">CCUG 58127</strain>
    </source>
</reference>
<dbReference type="PANTHER" id="PTHR20854:SF4">
    <property type="entry name" value="INOSITOL-1-MONOPHOSPHATASE-RELATED"/>
    <property type="match status" value="1"/>
</dbReference>
<gene>
    <name evidence="1" type="ORF">ACFQDH_17270</name>
</gene>
<dbReference type="SUPFAM" id="SSF56655">
    <property type="entry name" value="Carbohydrate phosphatase"/>
    <property type="match status" value="1"/>
</dbReference>
<dbReference type="PRINTS" id="PR00377">
    <property type="entry name" value="IMPHPHTASES"/>
</dbReference>
<dbReference type="RefSeq" id="WP_382403630.1">
    <property type="nucleotide sequence ID" value="NZ_JBHSWH010000001.1"/>
</dbReference>
<accession>A0ABW2AJ62</accession>
<dbReference type="EMBL" id="JBHSWH010000001">
    <property type="protein sequence ID" value="MFC6706957.1"/>
    <property type="molecule type" value="Genomic_DNA"/>
</dbReference>
<dbReference type="CDD" id="cd01637">
    <property type="entry name" value="IMPase_like"/>
    <property type="match status" value="1"/>
</dbReference>
<dbReference type="Proteomes" id="UP001596298">
    <property type="component" value="Unassembled WGS sequence"/>
</dbReference>
<comment type="caution">
    <text evidence="1">The sequence shown here is derived from an EMBL/GenBank/DDBJ whole genome shotgun (WGS) entry which is preliminary data.</text>
</comment>
<dbReference type="PANTHER" id="PTHR20854">
    <property type="entry name" value="INOSITOL MONOPHOSPHATASE"/>
    <property type="match status" value="1"/>
</dbReference>
<evidence type="ECO:0000313" key="2">
    <source>
        <dbReference type="Proteomes" id="UP001596298"/>
    </source>
</evidence>
<name>A0ABW2AJ62_9MICO</name>
<dbReference type="Gene3D" id="3.30.540.10">
    <property type="entry name" value="Fructose-1,6-Bisphosphatase, subunit A, domain 1"/>
    <property type="match status" value="1"/>
</dbReference>
<protein>
    <submittedName>
        <fullName evidence="1">Inositol monophosphatase family protein</fullName>
    </submittedName>
</protein>
<proteinExistence type="predicted"/>
<dbReference type="Gene3D" id="3.40.190.80">
    <property type="match status" value="1"/>
</dbReference>
<sequence length="264" mass="27659">MPLSDAEVAVAAALAGAEIVRRDYGRDPVRFAKTATDFATQTDLDAEAAIMDVLARHRPTDQRTGEESGNSPEGVAGRRWLVDPLCGTLNFAASTPLVAVNVALLEAGSARAAAAVDPIAREAFWTDGFQAYLRRDGDLKVTPAPDSGLVEINCDGPLDRPFVGGQLVHDPALRAAFGPRVISSTLGVAWVAAGRRAAYISDGTFRDNLHFAAGIAIAEAAGCVVSDLCGEPLHTGRGLIVAADRPTQQAMLALVEPHLARVLS</sequence>
<keyword evidence="2" id="KW-1185">Reference proteome</keyword>
<evidence type="ECO:0000313" key="1">
    <source>
        <dbReference type="EMBL" id="MFC6706957.1"/>
    </source>
</evidence>
<dbReference type="Pfam" id="PF00459">
    <property type="entry name" value="Inositol_P"/>
    <property type="match status" value="1"/>
</dbReference>